<accession>A0A9Q0ENX0</accession>
<name>A0A9Q0ENX0_9TELE</name>
<proteinExistence type="predicted"/>
<dbReference type="AlphaFoldDB" id="A0A9Q0ENX0"/>
<sequence length="73" mass="8547">MDPGETGPRVIGPRRDWSWSGTGPGETGSGVKWTQERLVLEWYRPRRDWFWSEMDPGETGARVKWTQERLVLE</sequence>
<evidence type="ECO:0000313" key="2">
    <source>
        <dbReference type="EMBL" id="KAJ3609803.1"/>
    </source>
</evidence>
<comment type="caution">
    <text evidence="2">The sequence shown here is derived from an EMBL/GenBank/DDBJ whole genome shotgun (WGS) entry which is preliminary data.</text>
</comment>
<protein>
    <submittedName>
        <fullName evidence="2">Uncharacterized protein</fullName>
    </submittedName>
</protein>
<keyword evidence="3" id="KW-1185">Reference proteome</keyword>
<dbReference type="Proteomes" id="UP001148018">
    <property type="component" value="Unassembled WGS sequence"/>
</dbReference>
<feature type="region of interest" description="Disordered" evidence="1">
    <location>
        <begin position="1"/>
        <end position="31"/>
    </location>
</feature>
<evidence type="ECO:0000313" key="3">
    <source>
        <dbReference type="Proteomes" id="UP001148018"/>
    </source>
</evidence>
<evidence type="ECO:0000256" key="1">
    <source>
        <dbReference type="SAM" id="MobiDB-lite"/>
    </source>
</evidence>
<reference evidence="2" key="1">
    <citation type="submission" date="2022-07" db="EMBL/GenBank/DDBJ databases">
        <title>Chromosome-level genome of Muraenolepis orangiensis.</title>
        <authorList>
            <person name="Kim J."/>
        </authorList>
    </citation>
    <scope>NUCLEOTIDE SEQUENCE</scope>
    <source>
        <strain evidence="2">KU_S4_2022</strain>
        <tissue evidence="2">Muscle</tissue>
    </source>
</reference>
<gene>
    <name evidence="2" type="ORF">NHX12_024313</name>
</gene>
<organism evidence="2 3">
    <name type="scientific">Muraenolepis orangiensis</name>
    <name type="common">Patagonian moray cod</name>
    <dbReference type="NCBI Taxonomy" id="630683"/>
    <lineage>
        <taxon>Eukaryota</taxon>
        <taxon>Metazoa</taxon>
        <taxon>Chordata</taxon>
        <taxon>Craniata</taxon>
        <taxon>Vertebrata</taxon>
        <taxon>Euteleostomi</taxon>
        <taxon>Actinopterygii</taxon>
        <taxon>Neopterygii</taxon>
        <taxon>Teleostei</taxon>
        <taxon>Neoteleostei</taxon>
        <taxon>Acanthomorphata</taxon>
        <taxon>Zeiogadaria</taxon>
        <taxon>Gadariae</taxon>
        <taxon>Gadiformes</taxon>
        <taxon>Muraenolepidoidei</taxon>
        <taxon>Muraenolepididae</taxon>
        <taxon>Muraenolepis</taxon>
    </lineage>
</organism>
<dbReference type="EMBL" id="JANIIK010000039">
    <property type="protein sequence ID" value="KAJ3609803.1"/>
    <property type="molecule type" value="Genomic_DNA"/>
</dbReference>